<dbReference type="InterPro" id="IPR001789">
    <property type="entry name" value="Sig_transdc_resp-reg_receiver"/>
</dbReference>
<evidence type="ECO:0000313" key="11">
    <source>
        <dbReference type="Proteomes" id="UP001597214"/>
    </source>
</evidence>
<reference evidence="11" key="1">
    <citation type="journal article" date="2019" name="Int. J. Syst. Evol. Microbiol.">
        <title>The Global Catalogue of Microorganisms (GCM) 10K type strain sequencing project: providing services to taxonomists for standard genome sequencing and annotation.</title>
        <authorList>
            <consortium name="The Broad Institute Genomics Platform"/>
            <consortium name="The Broad Institute Genome Sequencing Center for Infectious Disease"/>
            <person name="Wu L."/>
            <person name="Ma J."/>
        </authorList>
    </citation>
    <scope>NUCLEOTIDE SEQUENCE [LARGE SCALE GENOMIC DNA]</scope>
    <source>
        <strain evidence="11">CCUG 49339</strain>
    </source>
</reference>
<name>A0ABW4LJ06_9BACI</name>
<comment type="subcellular location">
    <subcellularLocation>
        <location evidence="1">Cytoplasm</location>
    </subcellularLocation>
</comment>
<dbReference type="SMART" id="SM00448">
    <property type="entry name" value="REC"/>
    <property type="match status" value="1"/>
</dbReference>
<dbReference type="Proteomes" id="UP001597214">
    <property type="component" value="Unassembled WGS sequence"/>
</dbReference>
<evidence type="ECO:0000259" key="9">
    <source>
        <dbReference type="PROSITE" id="PS50110"/>
    </source>
</evidence>
<dbReference type="Pfam" id="PF00072">
    <property type="entry name" value="Response_reg"/>
    <property type="match status" value="1"/>
</dbReference>
<dbReference type="InterPro" id="IPR000792">
    <property type="entry name" value="Tscrpt_reg_LuxR_C"/>
</dbReference>
<dbReference type="PANTHER" id="PTHR43214">
    <property type="entry name" value="TWO-COMPONENT RESPONSE REGULATOR"/>
    <property type="match status" value="1"/>
</dbReference>
<evidence type="ECO:0000256" key="5">
    <source>
        <dbReference type="ARBA" id="ARBA00023125"/>
    </source>
</evidence>
<proteinExistence type="predicted"/>
<feature type="modified residue" description="4-aspartylphosphate" evidence="7">
    <location>
        <position position="56"/>
    </location>
</feature>
<dbReference type="SUPFAM" id="SSF46894">
    <property type="entry name" value="C-terminal effector domain of the bipartite response regulators"/>
    <property type="match status" value="1"/>
</dbReference>
<dbReference type="EMBL" id="JBHUEM010000001">
    <property type="protein sequence ID" value="MFD1735018.1"/>
    <property type="molecule type" value="Genomic_DNA"/>
</dbReference>
<dbReference type="CDD" id="cd06170">
    <property type="entry name" value="LuxR_C_like"/>
    <property type="match status" value="1"/>
</dbReference>
<evidence type="ECO:0000256" key="1">
    <source>
        <dbReference type="ARBA" id="ARBA00004496"/>
    </source>
</evidence>
<dbReference type="SUPFAM" id="SSF52172">
    <property type="entry name" value="CheY-like"/>
    <property type="match status" value="1"/>
</dbReference>
<dbReference type="CDD" id="cd17535">
    <property type="entry name" value="REC_NarL-like"/>
    <property type="match status" value="1"/>
</dbReference>
<dbReference type="InterPro" id="IPR039420">
    <property type="entry name" value="WalR-like"/>
</dbReference>
<evidence type="ECO:0000256" key="7">
    <source>
        <dbReference type="PROSITE-ProRule" id="PRU00169"/>
    </source>
</evidence>
<protein>
    <submittedName>
        <fullName evidence="10">Response regulator</fullName>
    </submittedName>
</protein>
<keyword evidence="4" id="KW-0805">Transcription regulation</keyword>
<evidence type="ECO:0000256" key="2">
    <source>
        <dbReference type="ARBA" id="ARBA00022490"/>
    </source>
</evidence>
<keyword evidence="2" id="KW-0963">Cytoplasm</keyword>
<organism evidence="10 11">
    <name type="scientific">Bacillus salitolerans</name>
    <dbReference type="NCBI Taxonomy" id="1437434"/>
    <lineage>
        <taxon>Bacteria</taxon>
        <taxon>Bacillati</taxon>
        <taxon>Bacillota</taxon>
        <taxon>Bacilli</taxon>
        <taxon>Bacillales</taxon>
        <taxon>Bacillaceae</taxon>
        <taxon>Bacillus</taxon>
    </lineage>
</organism>
<keyword evidence="5" id="KW-0238">DNA-binding</keyword>
<gene>
    <name evidence="10" type="ORF">ACFSCX_00430</name>
</gene>
<dbReference type="SMART" id="SM00421">
    <property type="entry name" value="HTH_LUXR"/>
    <property type="match status" value="1"/>
</dbReference>
<dbReference type="InterPro" id="IPR016032">
    <property type="entry name" value="Sig_transdc_resp-reg_C-effctor"/>
</dbReference>
<dbReference type="RefSeq" id="WP_377926101.1">
    <property type="nucleotide sequence ID" value="NZ_JBHUEM010000001.1"/>
</dbReference>
<evidence type="ECO:0000259" key="8">
    <source>
        <dbReference type="PROSITE" id="PS50043"/>
    </source>
</evidence>
<dbReference type="InterPro" id="IPR058245">
    <property type="entry name" value="NreC/VraR/RcsB-like_REC"/>
</dbReference>
<comment type="caution">
    <text evidence="10">The sequence shown here is derived from an EMBL/GenBank/DDBJ whole genome shotgun (WGS) entry which is preliminary data.</text>
</comment>
<dbReference type="InterPro" id="IPR011006">
    <property type="entry name" value="CheY-like_superfamily"/>
</dbReference>
<dbReference type="PROSITE" id="PS00622">
    <property type="entry name" value="HTH_LUXR_1"/>
    <property type="match status" value="1"/>
</dbReference>
<evidence type="ECO:0000256" key="4">
    <source>
        <dbReference type="ARBA" id="ARBA00023015"/>
    </source>
</evidence>
<evidence type="ECO:0000256" key="3">
    <source>
        <dbReference type="ARBA" id="ARBA00022553"/>
    </source>
</evidence>
<sequence length="215" mass="23963">MNKIRVLIADDHPFFRYGVSTYLKTVPEIEIVGEAATGEEVINQANKLKPDVILMDIRMPVINGIEATKKIIGVNPNIHILMFTMFKDDQSVFEAMRVGAKGYILKDAGKEEIIRAIKTVAAGEAIFSASIAAKMVHYFSSTRPAASEQLFPDLTSREREVLYLIADGAINREIADHLQISNKTVSNYVTNILNKLQISSREEVIQIVNISNLDK</sequence>
<keyword evidence="3 7" id="KW-0597">Phosphoprotein</keyword>
<feature type="domain" description="HTH luxR-type" evidence="8">
    <location>
        <begin position="147"/>
        <end position="212"/>
    </location>
</feature>
<dbReference type="Pfam" id="PF00196">
    <property type="entry name" value="GerE"/>
    <property type="match status" value="1"/>
</dbReference>
<keyword evidence="6" id="KW-0804">Transcription</keyword>
<evidence type="ECO:0000313" key="10">
    <source>
        <dbReference type="EMBL" id="MFD1735018.1"/>
    </source>
</evidence>
<keyword evidence="11" id="KW-1185">Reference proteome</keyword>
<dbReference type="PROSITE" id="PS50043">
    <property type="entry name" value="HTH_LUXR_2"/>
    <property type="match status" value="1"/>
</dbReference>
<dbReference type="PRINTS" id="PR00038">
    <property type="entry name" value="HTHLUXR"/>
</dbReference>
<feature type="domain" description="Response regulatory" evidence="9">
    <location>
        <begin position="5"/>
        <end position="121"/>
    </location>
</feature>
<dbReference type="PROSITE" id="PS50110">
    <property type="entry name" value="RESPONSE_REGULATORY"/>
    <property type="match status" value="1"/>
</dbReference>
<evidence type="ECO:0000256" key="6">
    <source>
        <dbReference type="ARBA" id="ARBA00023163"/>
    </source>
</evidence>
<dbReference type="Gene3D" id="3.40.50.2300">
    <property type="match status" value="1"/>
</dbReference>
<accession>A0ABW4LJ06</accession>